<accession>A0A0C2X4F7</accession>
<sequence length="116" mass="12256">MEFGPLTLVSDVGASAGGPTTTSFHSSVASTSTQPAVHVSTSTPPASCHNTTAPHMDGRYVVAGVLAGSTLLIAGFACVYWCKMRAHGSPKETHWCCWQRLKVMVCMSSISRSDRP</sequence>
<keyword evidence="1" id="KW-0472">Membrane</keyword>
<reference evidence="2 3" key="1">
    <citation type="submission" date="2014-04" db="EMBL/GenBank/DDBJ databases">
        <title>Evolutionary Origins and Diversification of the Mycorrhizal Mutualists.</title>
        <authorList>
            <consortium name="DOE Joint Genome Institute"/>
            <consortium name="Mycorrhizal Genomics Consortium"/>
            <person name="Kohler A."/>
            <person name="Kuo A."/>
            <person name="Nagy L.G."/>
            <person name="Floudas D."/>
            <person name="Copeland A."/>
            <person name="Barry K.W."/>
            <person name="Cichocki N."/>
            <person name="Veneault-Fourrey C."/>
            <person name="LaButti K."/>
            <person name="Lindquist E.A."/>
            <person name="Lipzen A."/>
            <person name="Lundell T."/>
            <person name="Morin E."/>
            <person name="Murat C."/>
            <person name="Riley R."/>
            <person name="Ohm R."/>
            <person name="Sun H."/>
            <person name="Tunlid A."/>
            <person name="Henrissat B."/>
            <person name="Grigoriev I.V."/>
            <person name="Hibbett D.S."/>
            <person name="Martin F."/>
        </authorList>
    </citation>
    <scope>NUCLEOTIDE SEQUENCE [LARGE SCALE GENOMIC DNA]</scope>
    <source>
        <strain evidence="2 3">Koide BX008</strain>
    </source>
</reference>
<dbReference type="EMBL" id="KN818257">
    <property type="protein sequence ID" value="KIL63578.1"/>
    <property type="molecule type" value="Genomic_DNA"/>
</dbReference>
<proteinExistence type="predicted"/>
<evidence type="ECO:0000256" key="1">
    <source>
        <dbReference type="SAM" id="Phobius"/>
    </source>
</evidence>
<dbReference type="InParanoid" id="A0A0C2X4F7"/>
<evidence type="ECO:0000313" key="2">
    <source>
        <dbReference type="EMBL" id="KIL63578.1"/>
    </source>
</evidence>
<keyword evidence="1" id="KW-0812">Transmembrane</keyword>
<organism evidence="2 3">
    <name type="scientific">Amanita muscaria (strain Koide BX008)</name>
    <dbReference type="NCBI Taxonomy" id="946122"/>
    <lineage>
        <taxon>Eukaryota</taxon>
        <taxon>Fungi</taxon>
        <taxon>Dikarya</taxon>
        <taxon>Basidiomycota</taxon>
        <taxon>Agaricomycotina</taxon>
        <taxon>Agaricomycetes</taxon>
        <taxon>Agaricomycetidae</taxon>
        <taxon>Agaricales</taxon>
        <taxon>Pluteineae</taxon>
        <taxon>Amanitaceae</taxon>
        <taxon>Amanita</taxon>
    </lineage>
</organism>
<keyword evidence="1" id="KW-1133">Transmembrane helix</keyword>
<dbReference type="AlphaFoldDB" id="A0A0C2X4F7"/>
<name>A0A0C2X4F7_AMAMK</name>
<gene>
    <name evidence="2" type="ORF">M378DRAFT_659343</name>
</gene>
<dbReference type="Proteomes" id="UP000054549">
    <property type="component" value="Unassembled WGS sequence"/>
</dbReference>
<keyword evidence="3" id="KW-1185">Reference proteome</keyword>
<evidence type="ECO:0000313" key="3">
    <source>
        <dbReference type="Proteomes" id="UP000054549"/>
    </source>
</evidence>
<dbReference type="HOGENOM" id="CLU_2096267_0_0_1"/>
<feature type="transmembrane region" description="Helical" evidence="1">
    <location>
        <begin position="60"/>
        <end position="82"/>
    </location>
</feature>
<protein>
    <submittedName>
        <fullName evidence="2">Uncharacterized protein</fullName>
    </submittedName>
</protein>